<dbReference type="PANTHER" id="PTHR37953:SF1">
    <property type="entry name" value="UPF0127 PROTEIN MJ1496"/>
    <property type="match status" value="1"/>
</dbReference>
<dbReference type="RefSeq" id="WP_092209021.1">
    <property type="nucleotide sequence ID" value="NZ_FOVN01000005.1"/>
</dbReference>
<dbReference type="PANTHER" id="PTHR37953">
    <property type="entry name" value="UPF0127 PROTEIN MJ1496"/>
    <property type="match status" value="1"/>
</dbReference>
<reference evidence="3" key="1">
    <citation type="submission" date="2016-10" db="EMBL/GenBank/DDBJ databases">
        <authorList>
            <person name="Varghese N."/>
            <person name="Submissions S."/>
        </authorList>
    </citation>
    <scope>NUCLEOTIDE SEQUENCE [LARGE SCALE GENOMIC DNA]</scope>
    <source>
        <strain evidence="3">DSM 23925</strain>
    </source>
</reference>
<dbReference type="OrthoDB" id="5526466at2"/>
<dbReference type="InterPro" id="IPR003795">
    <property type="entry name" value="DUF192"/>
</dbReference>
<gene>
    <name evidence="2" type="ORF">SAMN04487989_105187</name>
</gene>
<evidence type="ECO:0000313" key="2">
    <source>
        <dbReference type="EMBL" id="SFN88496.1"/>
    </source>
</evidence>
<organism evidence="2 3">
    <name type="scientific">Bizionia echini</name>
    <dbReference type="NCBI Taxonomy" id="649333"/>
    <lineage>
        <taxon>Bacteria</taxon>
        <taxon>Pseudomonadati</taxon>
        <taxon>Bacteroidota</taxon>
        <taxon>Flavobacteriia</taxon>
        <taxon>Flavobacteriales</taxon>
        <taxon>Flavobacteriaceae</taxon>
        <taxon>Bizionia</taxon>
    </lineage>
</organism>
<dbReference type="EMBL" id="FOVN01000005">
    <property type="protein sequence ID" value="SFN88496.1"/>
    <property type="molecule type" value="Genomic_DNA"/>
</dbReference>
<evidence type="ECO:0000313" key="3">
    <source>
        <dbReference type="Proteomes" id="UP000198705"/>
    </source>
</evidence>
<dbReference type="Gene3D" id="2.60.120.1140">
    <property type="entry name" value="Protein of unknown function DUF192"/>
    <property type="match status" value="1"/>
</dbReference>
<dbReference type="Pfam" id="PF02643">
    <property type="entry name" value="DUF192"/>
    <property type="match status" value="1"/>
</dbReference>
<sequence>MKRPYFKIVCLSASLFVLGATSCKDEPKKPKQAEVTFKKEGTLELIKKTNDSVIATLDIEIADNEFETQTGLMYRESMKANRGMLFIFPDEQPRSFYMKNTRFALDLIYLDTDKKVVSFQENAQPFNEGSLPSNAAAKYVLEVNAGLVKQWQLAVGDSMAFKPE</sequence>
<evidence type="ECO:0008006" key="4">
    <source>
        <dbReference type="Google" id="ProtNLM"/>
    </source>
</evidence>
<protein>
    <recommendedName>
        <fullName evidence="4">DUF192 domain-containing protein</fullName>
    </recommendedName>
</protein>
<proteinExistence type="predicted"/>
<accession>A0A1I5CNQ7</accession>
<feature type="signal peptide" evidence="1">
    <location>
        <begin position="1"/>
        <end position="19"/>
    </location>
</feature>
<keyword evidence="1" id="KW-0732">Signal</keyword>
<dbReference type="Proteomes" id="UP000198705">
    <property type="component" value="Unassembled WGS sequence"/>
</dbReference>
<dbReference type="AlphaFoldDB" id="A0A1I5CNQ7"/>
<keyword evidence="3" id="KW-1185">Reference proteome</keyword>
<dbReference type="PROSITE" id="PS51257">
    <property type="entry name" value="PROKAR_LIPOPROTEIN"/>
    <property type="match status" value="1"/>
</dbReference>
<feature type="chain" id="PRO_5011785307" description="DUF192 domain-containing protein" evidence="1">
    <location>
        <begin position="20"/>
        <end position="164"/>
    </location>
</feature>
<dbReference type="InterPro" id="IPR038695">
    <property type="entry name" value="Saro_0823-like_sf"/>
</dbReference>
<evidence type="ECO:0000256" key="1">
    <source>
        <dbReference type="SAM" id="SignalP"/>
    </source>
</evidence>
<name>A0A1I5CNQ7_9FLAO</name>